<dbReference type="SUPFAM" id="SSF56801">
    <property type="entry name" value="Acetyl-CoA synthetase-like"/>
    <property type="match status" value="1"/>
</dbReference>
<dbReference type="Pfam" id="PF00501">
    <property type="entry name" value="AMP-binding"/>
    <property type="match status" value="1"/>
</dbReference>
<organism evidence="2 3">
    <name type="scientific">Trypanosoma rangeli SC58</name>
    <dbReference type="NCBI Taxonomy" id="429131"/>
    <lineage>
        <taxon>Eukaryota</taxon>
        <taxon>Discoba</taxon>
        <taxon>Euglenozoa</taxon>
        <taxon>Kinetoplastea</taxon>
        <taxon>Metakinetoplastina</taxon>
        <taxon>Trypanosomatida</taxon>
        <taxon>Trypanosomatidae</taxon>
        <taxon>Trypanosoma</taxon>
        <taxon>Herpetosoma</taxon>
    </lineage>
</organism>
<dbReference type="Proteomes" id="UP000031737">
    <property type="component" value="Unassembled WGS sequence"/>
</dbReference>
<protein>
    <submittedName>
        <fullName evidence="2">Fatty acyl CoA synthetase</fullName>
    </submittedName>
</protein>
<dbReference type="GO" id="GO:0005783">
    <property type="term" value="C:endoplasmic reticulum"/>
    <property type="evidence" value="ECO:0007669"/>
    <property type="project" value="TreeGrafter"/>
</dbReference>
<keyword evidence="3" id="KW-1185">Reference proteome</keyword>
<evidence type="ECO:0000313" key="2">
    <source>
        <dbReference type="EMBL" id="ESL08713.1"/>
    </source>
</evidence>
<dbReference type="PROSITE" id="PS00455">
    <property type="entry name" value="AMP_BINDING"/>
    <property type="match status" value="1"/>
</dbReference>
<dbReference type="InterPro" id="IPR042099">
    <property type="entry name" value="ANL_N_sf"/>
</dbReference>
<feature type="domain" description="AMP-dependent synthetase/ligase" evidence="1">
    <location>
        <begin position="112"/>
        <end position="524"/>
    </location>
</feature>
<evidence type="ECO:0000313" key="3">
    <source>
        <dbReference type="Proteomes" id="UP000031737"/>
    </source>
</evidence>
<dbReference type="InterPro" id="IPR020845">
    <property type="entry name" value="AMP-binding_CS"/>
</dbReference>
<dbReference type="PANTHER" id="PTHR43272">
    <property type="entry name" value="LONG-CHAIN-FATTY-ACID--COA LIGASE"/>
    <property type="match status" value="1"/>
</dbReference>
<dbReference type="Gene3D" id="3.40.50.12780">
    <property type="entry name" value="N-terminal domain of ligase-like"/>
    <property type="match status" value="1"/>
</dbReference>
<evidence type="ECO:0000259" key="1">
    <source>
        <dbReference type="Pfam" id="PF00501"/>
    </source>
</evidence>
<dbReference type="AlphaFoldDB" id="A0A061IZX6"/>
<reference evidence="2 3" key="1">
    <citation type="submission" date="2013-07" db="EMBL/GenBank/DDBJ databases">
        <authorList>
            <person name="Stoco P.H."/>
            <person name="Wagner G."/>
            <person name="Gerber A."/>
            <person name="Zaha A."/>
            <person name="Thompson C."/>
            <person name="Bartholomeu D.C."/>
            <person name="Luckemeyer D.D."/>
            <person name="Bahia D."/>
            <person name="Loreto E."/>
            <person name="Prestes E.B."/>
            <person name="Lima F.M."/>
            <person name="Rodrigues-Luiz G."/>
            <person name="Vallejo G.A."/>
            <person name="Filho J.F."/>
            <person name="Monteiro K.M."/>
            <person name="Tyler K.M."/>
            <person name="de Almeida L.G."/>
            <person name="Ortiz M.F."/>
            <person name="Siervo M.A."/>
            <person name="de Moraes M.H."/>
            <person name="Cunha O.L."/>
            <person name="Mendonca-Neto R."/>
            <person name="Silva R."/>
            <person name="Teixeira S.M."/>
            <person name="Murta S.M."/>
            <person name="Sincero T.C."/>
            <person name="Mendes T.A."/>
            <person name="Urmenyi T.P."/>
            <person name="Silva V.G."/>
            <person name="da Rocha W.D."/>
            <person name="Andersson B."/>
            <person name="Romanha A.J."/>
            <person name="Steindel M."/>
            <person name="de Vasconcelos A.T."/>
            <person name="Grisard E.C."/>
        </authorList>
    </citation>
    <scope>NUCLEOTIDE SEQUENCE [LARGE SCALE GENOMIC DNA]</scope>
    <source>
        <strain evidence="2 3">SC58</strain>
    </source>
</reference>
<name>A0A061IZX6_TRYRA</name>
<dbReference type="PANTHER" id="PTHR43272:SF105">
    <property type="entry name" value="ACYL COA SYNTHETASE, PUTATIVE-RELATED"/>
    <property type="match status" value="1"/>
</dbReference>
<accession>A0A061IZX6</accession>
<dbReference type="GO" id="GO:0016020">
    <property type="term" value="C:membrane"/>
    <property type="evidence" value="ECO:0007669"/>
    <property type="project" value="TreeGrafter"/>
</dbReference>
<gene>
    <name evidence="2" type="ORF">TRSC58_03581</name>
</gene>
<dbReference type="OrthoDB" id="1700726at2759"/>
<dbReference type="InterPro" id="IPR000873">
    <property type="entry name" value="AMP-dep_synth/lig_dom"/>
</dbReference>
<proteinExistence type="predicted"/>
<comment type="caution">
    <text evidence="2">The sequence shown here is derived from an EMBL/GenBank/DDBJ whole genome shotgun (WGS) entry which is preliminary data.</text>
</comment>
<dbReference type="GO" id="GO:0004467">
    <property type="term" value="F:long-chain fatty acid-CoA ligase activity"/>
    <property type="evidence" value="ECO:0007669"/>
    <property type="project" value="TreeGrafter"/>
</dbReference>
<dbReference type="EMBL" id="AUPL01003581">
    <property type="protein sequence ID" value="ESL08713.1"/>
    <property type="molecule type" value="Genomic_DNA"/>
</dbReference>
<sequence length="703" mass="78646">MGGCVESVLDKRNQWSLVDFREYQEYMRRGKQSEPVPGTEKANASAIYRISGTSDEQHKKDVESFYYFETTSQRVYKICKERGDKTAMTYRVLKNMEYITSTDAYGNEKKLEVYVFEPKRRNISYTQLWASIENLGKGLTEIGLEKGQMVAIYEETRWEWFCSIHAIWSCHMIAVTVYANLGEGALAYALEETQSGVIICGRNKVAKLIQTLKQVGVRESVIIYLDELPEGTDTGGYVLYSWTDLLKRGEASKAPVANLPASENCDDLALIMYTSGTTGNPRGVMHSHGSIAAGFSALACRLLDVLGERKEPETYCSYLPLAHIMELAVLSILFFRGCVIGFGSPRTLTSAFAKPRGDFEEYRPVFIVGVPRIFDTIKRGVEAKLPPPGSFKRNVFDRAYQSRLMALKEGKDTPYYNATVFARARAAVGGRTRLFFSGGGPMNSNTQEFINVVFGILTQGWGLTETASCGGVQLPGSFEYGSVGQPLKSLEFRLLDTDEYKHTDKPEPRGEILVRGPFLFKGYYKHEEQTREALDEDGWFHTGDVGAIASNGTIRIVGRTKALVKNSNGEYIALEALEAVYGENSLITPNGVCVLVHPSRSYIAALGLTTESLAMKFAKENNISGTFPAILENEEFRTKVTQSFRATAQKANRKSFEVIRHVRLLAEEWTPENDILTAALKLKRRVIDERYKDLIGELFAEDL</sequence>
<dbReference type="VEuPathDB" id="TriTrypDB:TRSC58_03581"/>